<keyword evidence="2" id="KW-0813">Transport</keyword>
<keyword evidence="3" id="KW-0732">Signal</keyword>
<organism evidence="4 5">
    <name type="scientific">Blautia segnis</name>
    <dbReference type="NCBI Taxonomy" id="2763030"/>
    <lineage>
        <taxon>Bacteria</taxon>
        <taxon>Bacillati</taxon>
        <taxon>Bacillota</taxon>
        <taxon>Clostridia</taxon>
        <taxon>Lachnospirales</taxon>
        <taxon>Lachnospiraceae</taxon>
        <taxon>Blautia</taxon>
    </lineage>
</organism>
<comment type="caution">
    <text evidence="4">The sequence shown here is derived from an EMBL/GenBank/DDBJ whole genome shotgun (WGS) entry which is preliminary data.</text>
</comment>
<accession>A0A8I0A7J1</accession>
<dbReference type="EMBL" id="JACOOT010000004">
    <property type="protein sequence ID" value="MBC5649899.1"/>
    <property type="molecule type" value="Genomic_DNA"/>
</dbReference>
<evidence type="ECO:0000313" key="4">
    <source>
        <dbReference type="EMBL" id="MBC5649899.1"/>
    </source>
</evidence>
<feature type="chain" id="PRO_5038876267" evidence="3">
    <location>
        <begin position="21"/>
        <end position="434"/>
    </location>
</feature>
<name>A0A8I0A7J1_9FIRM</name>
<keyword evidence="5" id="KW-1185">Reference proteome</keyword>
<dbReference type="Proteomes" id="UP000652847">
    <property type="component" value="Unassembled WGS sequence"/>
</dbReference>
<dbReference type="Gene3D" id="3.40.190.10">
    <property type="entry name" value="Periplasmic binding protein-like II"/>
    <property type="match status" value="2"/>
</dbReference>
<evidence type="ECO:0000256" key="3">
    <source>
        <dbReference type="SAM" id="SignalP"/>
    </source>
</evidence>
<feature type="signal peptide" evidence="3">
    <location>
        <begin position="1"/>
        <end position="20"/>
    </location>
</feature>
<comment type="similarity">
    <text evidence="1">Belongs to the bacterial solute-binding protein 1 family.</text>
</comment>
<dbReference type="Pfam" id="PF01547">
    <property type="entry name" value="SBP_bac_1"/>
    <property type="match status" value="1"/>
</dbReference>
<dbReference type="InterPro" id="IPR050490">
    <property type="entry name" value="Bact_solute-bd_prot1"/>
</dbReference>
<evidence type="ECO:0000313" key="5">
    <source>
        <dbReference type="Proteomes" id="UP000652847"/>
    </source>
</evidence>
<dbReference type="AlphaFoldDB" id="A0A8I0A7J1"/>
<dbReference type="PANTHER" id="PTHR43649:SF29">
    <property type="entry name" value="OSMOPROTECTIVE COMPOUNDS-BINDING PROTEIN GGTB"/>
    <property type="match status" value="1"/>
</dbReference>
<protein>
    <submittedName>
        <fullName evidence="4">Extracellular solute-binding protein</fullName>
    </submittedName>
</protein>
<evidence type="ECO:0000256" key="1">
    <source>
        <dbReference type="ARBA" id="ARBA00008520"/>
    </source>
</evidence>
<reference evidence="4 5" key="1">
    <citation type="submission" date="2020-08" db="EMBL/GenBank/DDBJ databases">
        <title>Genome public.</title>
        <authorList>
            <person name="Liu C."/>
            <person name="Sun Q."/>
        </authorList>
    </citation>
    <scope>NUCLEOTIDE SEQUENCE [LARGE SCALE GENOMIC DNA]</scope>
    <source>
        <strain evidence="4 5">BX17</strain>
    </source>
</reference>
<dbReference type="SUPFAM" id="SSF53850">
    <property type="entry name" value="Periplasmic binding protein-like II"/>
    <property type="match status" value="1"/>
</dbReference>
<evidence type="ECO:0000256" key="2">
    <source>
        <dbReference type="ARBA" id="ARBA00022448"/>
    </source>
</evidence>
<dbReference type="PANTHER" id="PTHR43649">
    <property type="entry name" value="ARABINOSE-BINDING PROTEIN-RELATED"/>
    <property type="match status" value="1"/>
</dbReference>
<dbReference type="RefSeq" id="WP_021926254.1">
    <property type="nucleotide sequence ID" value="NZ_JACOOT010000004.1"/>
</dbReference>
<gene>
    <name evidence="4" type="ORF">H8S54_01865</name>
</gene>
<dbReference type="InterPro" id="IPR006059">
    <property type="entry name" value="SBP"/>
</dbReference>
<sequence>MKKRALAILMAALTASTMLAVPTFAADYSGEDPQLEKNIKILTIWAEDNDNGVLLNKICEDYQKNVNPNFTWEYEMVASDNLQQKIATLAASNDLPDLFAYEAGAPLSVLIDSGKVKDISEAVDEIGTADYLNSGAVELLKGLSGTDDLYDLPLGLNVEGFWYNKALFEQAGCEVPTTWDEFEEVLQKLSDAGIQPLTTGGSDKWGATRLINAYAVRTAGNDIMTKAADGEVPYTDEKLVAAADKLAEWAEKGYFGEGITTVDMNTAGSMLMSGKAAIFYNGSWFTQNLTDDSQNPAGEDGIGFFNIPVADESVSSATSYSMNCGNILALDNDKYDEATGWFLKYFMENIGNLAMEEQGTVKGYTYDVAADDMDGYTKLVLDEIDKSTEGFAWWEAKMPSEISKTAQENVQPLLNGEMTGEEYMQSIQDVYDMQ</sequence>
<proteinExistence type="inferred from homology"/>